<dbReference type="OrthoDB" id="4913714at2759"/>
<dbReference type="PANTHER" id="PTHR21310">
    <property type="entry name" value="AMINOGLYCOSIDE PHOSPHOTRANSFERASE-RELATED-RELATED"/>
    <property type="match status" value="1"/>
</dbReference>
<accession>A0A9P8CPV8</accession>
<dbReference type="GeneID" id="70294660"/>
<dbReference type="EMBL" id="MU251259">
    <property type="protein sequence ID" value="KAG9253141.1"/>
    <property type="molecule type" value="Genomic_DNA"/>
</dbReference>
<dbReference type="CDD" id="cd05120">
    <property type="entry name" value="APH_ChoK_like"/>
    <property type="match status" value="1"/>
</dbReference>
<evidence type="ECO:0000259" key="1">
    <source>
        <dbReference type="Pfam" id="PF01636"/>
    </source>
</evidence>
<keyword evidence="2" id="KW-0808">Transferase</keyword>
<dbReference type="InterPro" id="IPR002575">
    <property type="entry name" value="Aminoglycoside_PTrfase"/>
</dbReference>
<dbReference type="Gene3D" id="3.90.1200.10">
    <property type="match status" value="1"/>
</dbReference>
<dbReference type="SUPFAM" id="SSF56112">
    <property type="entry name" value="Protein kinase-like (PK-like)"/>
    <property type="match status" value="1"/>
</dbReference>
<protein>
    <submittedName>
        <fullName evidence="2">Kinase-like domain-containing protein</fullName>
    </submittedName>
</protein>
<name>A0A9P8CPV8_9HYPO</name>
<reference evidence="2" key="1">
    <citation type="journal article" date="2021" name="IMA Fungus">
        <title>Genomic characterization of three marine fungi, including Emericellopsis atlantica sp. nov. with signatures of a generalist lifestyle and marine biomass degradation.</title>
        <authorList>
            <person name="Hagestad O.C."/>
            <person name="Hou L."/>
            <person name="Andersen J.H."/>
            <person name="Hansen E.H."/>
            <person name="Altermark B."/>
            <person name="Li C."/>
            <person name="Kuhnert E."/>
            <person name="Cox R.J."/>
            <person name="Crous P.W."/>
            <person name="Spatafora J.W."/>
            <person name="Lail K."/>
            <person name="Amirebrahimi M."/>
            <person name="Lipzen A."/>
            <person name="Pangilinan J."/>
            <person name="Andreopoulos W."/>
            <person name="Hayes R.D."/>
            <person name="Ng V."/>
            <person name="Grigoriev I.V."/>
            <person name="Jackson S.A."/>
            <person name="Sutton T.D.S."/>
            <person name="Dobson A.D.W."/>
            <person name="Rama T."/>
        </authorList>
    </citation>
    <scope>NUCLEOTIDE SEQUENCE</scope>
    <source>
        <strain evidence="2">TS7</strain>
    </source>
</reference>
<dbReference type="AlphaFoldDB" id="A0A9P8CPV8"/>
<dbReference type="Pfam" id="PF01636">
    <property type="entry name" value="APH"/>
    <property type="match status" value="1"/>
</dbReference>
<keyword evidence="2" id="KW-0418">Kinase</keyword>
<organism evidence="2 3">
    <name type="scientific">Emericellopsis atlantica</name>
    <dbReference type="NCBI Taxonomy" id="2614577"/>
    <lineage>
        <taxon>Eukaryota</taxon>
        <taxon>Fungi</taxon>
        <taxon>Dikarya</taxon>
        <taxon>Ascomycota</taxon>
        <taxon>Pezizomycotina</taxon>
        <taxon>Sordariomycetes</taxon>
        <taxon>Hypocreomycetidae</taxon>
        <taxon>Hypocreales</taxon>
        <taxon>Bionectriaceae</taxon>
        <taxon>Emericellopsis</taxon>
    </lineage>
</organism>
<dbReference type="InterPro" id="IPR051678">
    <property type="entry name" value="AGP_Transferase"/>
</dbReference>
<proteinExistence type="predicted"/>
<gene>
    <name evidence="2" type="ORF">F5Z01DRAFT_659209</name>
</gene>
<evidence type="ECO:0000313" key="2">
    <source>
        <dbReference type="EMBL" id="KAG9253141.1"/>
    </source>
</evidence>
<dbReference type="Proteomes" id="UP000887229">
    <property type="component" value="Unassembled WGS sequence"/>
</dbReference>
<sequence>MGNAYELPYYAPDWRLPTPLPSPHIIEENGEILQEQTGRRVVRFGNCYIIKYGSNVSLTEGKNMLFVRETQSVQVPEVFALYSTEDTEGQNTNYIVMENIPGHHLDTIWAQLDSSEKSNIASQLRVYFNALRNLPTPGYFGCIGRRPFEESMFWTAPEDDVEDGLISGPFDSEAEFNNALVQKYLYNSGLDPKAAYYRRVLPLVLRDHNPVFTHGDLQRKNIIIKESGMAVLIDWETAGWYPEYWEYALAMFACGAWQDDWHEIVGYSLAEYPNEYAWFDMLRRELWS</sequence>
<feature type="domain" description="Aminoglycoside phosphotransferase" evidence="1">
    <location>
        <begin position="60"/>
        <end position="266"/>
    </location>
</feature>
<evidence type="ECO:0000313" key="3">
    <source>
        <dbReference type="Proteomes" id="UP000887229"/>
    </source>
</evidence>
<dbReference type="GO" id="GO:0016301">
    <property type="term" value="F:kinase activity"/>
    <property type="evidence" value="ECO:0007669"/>
    <property type="project" value="UniProtKB-KW"/>
</dbReference>
<dbReference type="PANTHER" id="PTHR21310:SF48">
    <property type="entry name" value="AMINOGLYCOSIDE PHOSPHOTRANSFERASE DOMAIN-CONTAINING PROTEIN"/>
    <property type="match status" value="1"/>
</dbReference>
<keyword evidence="3" id="KW-1185">Reference proteome</keyword>
<comment type="caution">
    <text evidence="2">The sequence shown here is derived from an EMBL/GenBank/DDBJ whole genome shotgun (WGS) entry which is preliminary data.</text>
</comment>
<dbReference type="RefSeq" id="XP_046117065.1">
    <property type="nucleotide sequence ID" value="XM_046263757.1"/>
</dbReference>
<dbReference type="InterPro" id="IPR011009">
    <property type="entry name" value="Kinase-like_dom_sf"/>
</dbReference>